<dbReference type="EMBL" id="CP114014">
    <property type="protein sequence ID" value="XAY04826.1"/>
    <property type="molecule type" value="Genomic_DNA"/>
</dbReference>
<dbReference type="KEGG" id="parq:DSM112329_01664"/>
<feature type="compositionally biased region" description="Low complexity" evidence="1">
    <location>
        <begin position="10"/>
        <end position="26"/>
    </location>
</feature>
<accession>A0AAU7AT99</accession>
<name>A0AAU7AT99_9ACTN</name>
<evidence type="ECO:0000313" key="2">
    <source>
        <dbReference type="EMBL" id="XAY04826.1"/>
    </source>
</evidence>
<sequence length="202" mass="21557">MSADDDLDPQDPLGLGGPSSSLPDGPSDLEDDVEVEVIDVVTTVGPLDTVVVTLREFLHRSGAVRALTLLPADHAEDPPHLIDCARLQPIEVVAHGRTVHLPHAITLDAEPLEMYDVRQLPPFEVKADEGQIAAPLGGVEHYGFAVRGLARALGPGAVALVTFATNDVEAPLSLTARDEDPIVLSLGEEEYEMDPGWPETLQ</sequence>
<feature type="region of interest" description="Disordered" evidence="1">
    <location>
        <begin position="1"/>
        <end position="29"/>
    </location>
</feature>
<dbReference type="RefSeq" id="WP_354701351.1">
    <property type="nucleotide sequence ID" value="NZ_CP114014.1"/>
</dbReference>
<evidence type="ECO:0000256" key="1">
    <source>
        <dbReference type="SAM" id="MobiDB-lite"/>
    </source>
</evidence>
<protein>
    <submittedName>
        <fullName evidence="2">Uncharacterized protein</fullName>
    </submittedName>
</protein>
<dbReference type="AlphaFoldDB" id="A0AAU7AT99"/>
<reference evidence="2" key="1">
    <citation type="submission" date="2022-12" db="EMBL/GenBank/DDBJ databases">
        <title>Paraconexibacter alkalitolerans sp. nov. and Baekduia alba sp. nov., isolated from soil and emended description of the genera Paraconexibacter (Chun et al., 2020) and Baekduia (An et al., 2020).</title>
        <authorList>
            <person name="Vieira S."/>
            <person name="Huber K.J."/>
            <person name="Geppert A."/>
            <person name="Wolf J."/>
            <person name="Neumann-Schaal M."/>
            <person name="Muesken M."/>
            <person name="Overmann J."/>
        </authorList>
    </citation>
    <scope>NUCLEOTIDE SEQUENCE</scope>
    <source>
        <strain evidence="2">AEG42_29</strain>
    </source>
</reference>
<gene>
    <name evidence="2" type="ORF">DSM112329_01664</name>
</gene>
<proteinExistence type="predicted"/>
<organism evidence="2">
    <name type="scientific">Paraconexibacter sp. AEG42_29</name>
    <dbReference type="NCBI Taxonomy" id="2997339"/>
    <lineage>
        <taxon>Bacteria</taxon>
        <taxon>Bacillati</taxon>
        <taxon>Actinomycetota</taxon>
        <taxon>Thermoleophilia</taxon>
        <taxon>Solirubrobacterales</taxon>
        <taxon>Paraconexibacteraceae</taxon>
        <taxon>Paraconexibacter</taxon>
    </lineage>
</organism>